<feature type="transmembrane region" description="Helical" evidence="2">
    <location>
        <begin position="152"/>
        <end position="173"/>
    </location>
</feature>
<dbReference type="RefSeq" id="WP_067475251.1">
    <property type="nucleotide sequence ID" value="NZ_CP015961.1"/>
</dbReference>
<dbReference type="STRING" id="499555.BJL86_2708"/>
<feature type="compositionally biased region" description="Low complexity" evidence="1">
    <location>
        <begin position="104"/>
        <end position="113"/>
    </location>
</feature>
<dbReference type="KEGG" id="dtm:BJL86_2708"/>
<dbReference type="EMBL" id="CP015961">
    <property type="protein sequence ID" value="ANI93468.1"/>
    <property type="molecule type" value="Genomic_DNA"/>
</dbReference>
<keyword evidence="4" id="KW-1185">Reference proteome</keyword>
<feature type="transmembrane region" description="Helical" evidence="2">
    <location>
        <begin position="123"/>
        <end position="146"/>
    </location>
</feature>
<evidence type="ECO:0000256" key="1">
    <source>
        <dbReference type="SAM" id="MobiDB-lite"/>
    </source>
</evidence>
<feature type="transmembrane region" description="Helical" evidence="2">
    <location>
        <begin position="59"/>
        <end position="83"/>
    </location>
</feature>
<name>A0A173LPA3_9ACTN</name>
<dbReference type="AlphaFoldDB" id="A0A173LPA3"/>
<proteinExistence type="predicted"/>
<keyword evidence="2" id="KW-0472">Membrane</keyword>
<keyword evidence="2" id="KW-0812">Transmembrane</keyword>
<keyword evidence="2" id="KW-1133">Transmembrane helix</keyword>
<gene>
    <name evidence="3" type="ORF">BJL86_2708</name>
</gene>
<evidence type="ECO:0000256" key="2">
    <source>
        <dbReference type="SAM" id="Phobius"/>
    </source>
</evidence>
<sequence length="194" mass="21144">MIALAIICAEILFWVFLLSGLFARYALRQKTLGLVLLALTPVVDIVLISLTYIDLHRGANASFFHGMAAVYVGFTVMFGPAIVRAMDAKFLRRYGGGAGGAEDSAAPTSSSGSESRKNTRRDWLKACAACGIAGVLISIAMVIVGLQGSFWLIYWLVALASIVVGWPLVTRWLEQREARKAEQRSEEFAPEKSE</sequence>
<feature type="region of interest" description="Disordered" evidence="1">
    <location>
        <begin position="98"/>
        <end position="117"/>
    </location>
</feature>
<evidence type="ECO:0000313" key="3">
    <source>
        <dbReference type="EMBL" id="ANI93468.1"/>
    </source>
</evidence>
<accession>A0A173LPA3</accession>
<organism evidence="3 4">
    <name type="scientific">Dietzia timorensis</name>
    <dbReference type="NCBI Taxonomy" id="499555"/>
    <lineage>
        <taxon>Bacteria</taxon>
        <taxon>Bacillati</taxon>
        <taxon>Actinomycetota</taxon>
        <taxon>Actinomycetes</taxon>
        <taxon>Mycobacteriales</taxon>
        <taxon>Dietziaceae</taxon>
        <taxon>Dietzia</taxon>
    </lineage>
</organism>
<reference evidence="3 4" key="1">
    <citation type="submission" date="2016-06" db="EMBL/GenBank/DDBJ databases">
        <title>Complete genome sequence of a saline-alkali tolerant type strain Dietzia timorensis ID05-A0528T.</title>
        <authorList>
            <person name="Wu X."/>
        </authorList>
    </citation>
    <scope>NUCLEOTIDE SEQUENCE [LARGE SCALE GENOMIC DNA]</scope>
    <source>
        <strain evidence="3 4">ID05-A0528</strain>
    </source>
</reference>
<protein>
    <submittedName>
        <fullName evidence="3">Putative membrane protein YmcC</fullName>
    </submittedName>
</protein>
<evidence type="ECO:0000313" key="4">
    <source>
        <dbReference type="Proteomes" id="UP000186104"/>
    </source>
</evidence>
<feature type="transmembrane region" description="Helical" evidence="2">
    <location>
        <begin position="6"/>
        <end position="27"/>
    </location>
</feature>
<dbReference type="Proteomes" id="UP000186104">
    <property type="component" value="Chromosome"/>
</dbReference>
<feature type="transmembrane region" description="Helical" evidence="2">
    <location>
        <begin position="34"/>
        <end position="53"/>
    </location>
</feature>